<dbReference type="EMBL" id="JAULJE010000001">
    <property type="protein sequence ID" value="KAK1346331.1"/>
    <property type="molecule type" value="Genomic_DNA"/>
</dbReference>
<evidence type="ECO:0000313" key="15">
    <source>
        <dbReference type="Proteomes" id="UP001177744"/>
    </source>
</evidence>
<evidence type="ECO:0000256" key="3">
    <source>
        <dbReference type="ARBA" id="ARBA00022722"/>
    </source>
</evidence>
<dbReference type="Pfam" id="PF03372">
    <property type="entry name" value="Exo_endo_phos"/>
    <property type="match status" value="2"/>
</dbReference>
<name>A0AA40IBG1_CNENI</name>
<comment type="similarity">
    <text evidence="2">Belongs to the DNase I family.</text>
</comment>
<dbReference type="GO" id="GO:0006308">
    <property type="term" value="P:DNA catabolic process"/>
    <property type="evidence" value="ECO:0007669"/>
    <property type="project" value="InterPro"/>
</dbReference>
<dbReference type="GO" id="GO:0004530">
    <property type="term" value="F:deoxyribonuclease I activity"/>
    <property type="evidence" value="ECO:0007669"/>
    <property type="project" value="TreeGrafter"/>
</dbReference>
<dbReference type="InterPro" id="IPR005135">
    <property type="entry name" value="Endo/exonuclease/phosphatase"/>
</dbReference>
<evidence type="ECO:0000256" key="4">
    <source>
        <dbReference type="ARBA" id="ARBA00022729"/>
    </source>
</evidence>
<proteinExistence type="inferred from homology"/>
<evidence type="ECO:0000259" key="13">
    <source>
        <dbReference type="Pfam" id="PF03372"/>
    </source>
</evidence>
<keyword evidence="6" id="KW-0378">Hydrolase</keyword>
<comment type="caution">
    <text evidence="14">The sequence shown here is derived from an EMBL/GenBank/DDBJ whole genome shotgun (WGS) entry which is preliminary data.</text>
</comment>
<keyword evidence="5" id="KW-0255">Endonuclease</keyword>
<dbReference type="SUPFAM" id="SSF56219">
    <property type="entry name" value="DNase I-like"/>
    <property type="match status" value="2"/>
</dbReference>
<feature type="domain" description="Endonuclease/exonuclease/phosphatase" evidence="13">
    <location>
        <begin position="96"/>
        <end position="337"/>
    </location>
</feature>
<evidence type="ECO:0000256" key="7">
    <source>
        <dbReference type="ARBA" id="ARBA00022824"/>
    </source>
</evidence>
<evidence type="ECO:0000256" key="12">
    <source>
        <dbReference type="ARBA" id="ARBA00043073"/>
    </source>
</evidence>
<dbReference type="PANTHER" id="PTHR11371:SF28">
    <property type="entry name" value="DEOXYRIBONUCLEASE-1-LIKE 1"/>
    <property type="match status" value="1"/>
</dbReference>
<protein>
    <recommendedName>
        <fullName evidence="10">Deoxyribonuclease-1-like 1</fullName>
    </recommendedName>
    <alternativeName>
        <fullName evidence="12">DNase X</fullName>
    </alternativeName>
    <alternativeName>
        <fullName evidence="11">Deoxyribonuclease I-like 1</fullName>
    </alternativeName>
</protein>
<evidence type="ECO:0000256" key="11">
    <source>
        <dbReference type="ARBA" id="ARBA00042003"/>
    </source>
</evidence>
<keyword evidence="4" id="KW-0732">Signal</keyword>
<organism evidence="14 15">
    <name type="scientific">Cnephaeus nilssonii</name>
    <name type="common">Northern bat</name>
    <name type="synonym">Eptesicus nilssonii</name>
    <dbReference type="NCBI Taxonomy" id="3371016"/>
    <lineage>
        <taxon>Eukaryota</taxon>
        <taxon>Metazoa</taxon>
        <taxon>Chordata</taxon>
        <taxon>Craniata</taxon>
        <taxon>Vertebrata</taxon>
        <taxon>Euteleostomi</taxon>
        <taxon>Mammalia</taxon>
        <taxon>Eutheria</taxon>
        <taxon>Laurasiatheria</taxon>
        <taxon>Chiroptera</taxon>
        <taxon>Yangochiroptera</taxon>
        <taxon>Vespertilionidae</taxon>
        <taxon>Cnephaeus</taxon>
    </lineage>
</organism>
<dbReference type="AlphaFoldDB" id="A0AA40IBG1"/>
<dbReference type="PROSITE" id="PS00919">
    <property type="entry name" value="DNASE_I_1"/>
    <property type="match status" value="2"/>
</dbReference>
<reference evidence="14" key="1">
    <citation type="submission" date="2023-06" db="EMBL/GenBank/DDBJ databases">
        <title>Reference genome for the Northern bat (Eptesicus nilssonii), a most northern bat species.</title>
        <authorList>
            <person name="Laine V.N."/>
            <person name="Pulliainen A.T."/>
            <person name="Lilley T.M."/>
        </authorList>
    </citation>
    <scope>NUCLEOTIDE SEQUENCE</scope>
    <source>
        <strain evidence="14">BLF_Eptnil</strain>
        <tissue evidence="14">Kidney</tissue>
    </source>
</reference>
<dbReference type="GO" id="GO:0005634">
    <property type="term" value="C:nucleus"/>
    <property type="evidence" value="ECO:0007669"/>
    <property type="project" value="TreeGrafter"/>
</dbReference>
<keyword evidence="8" id="KW-1015">Disulfide bond</keyword>
<dbReference type="CDD" id="cd10282">
    <property type="entry name" value="DNase1"/>
    <property type="match status" value="2"/>
</dbReference>
<comment type="subcellular location">
    <subcellularLocation>
        <location evidence="1">Endoplasmic reticulum</location>
    </subcellularLocation>
</comment>
<evidence type="ECO:0000256" key="2">
    <source>
        <dbReference type="ARBA" id="ARBA00007359"/>
    </source>
</evidence>
<evidence type="ECO:0000256" key="1">
    <source>
        <dbReference type="ARBA" id="ARBA00004240"/>
    </source>
</evidence>
<keyword evidence="15" id="KW-1185">Reference proteome</keyword>
<dbReference type="PRINTS" id="PR00130">
    <property type="entry name" value="DNASEI"/>
</dbReference>
<feature type="domain" description="Endonuclease/exonuclease/phosphatase" evidence="13">
    <location>
        <begin position="441"/>
        <end position="682"/>
    </location>
</feature>
<dbReference type="Gene3D" id="3.60.10.10">
    <property type="entry name" value="Endonuclease/exonuclease/phosphatase"/>
    <property type="match status" value="2"/>
</dbReference>
<evidence type="ECO:0000256" key="5">
    <source>
        <dbReference type="ARBA" id="ARBA00022759"/>
    </source>
</evidence>
<evidence type="ECO:0000313" key="14">
    <source>
        <dbReference type="EMBL" id="KAK1346331.1"/>
    </source>
</evidence>
<sequence>MKRVRPSHVPTSKVSTERRGSRLRGWQLWGLVLGSRVSIPFSVHNQVLLKPQAGPAGPPPPWVPAGGATSPNTAMRRPAALLLLVGAAQAFRICAFNAQRLTLGKVAREDVMDPLVRILARCDITVLQELVDSSGSALYLLLRELNRFDNSGPYSSLSSPFLGRSTYVEKYVYIYRTHKMQIQDSYVYDDKDDLFTREPFLAKFTLPSKDLPSLVLVPLHTTPKAVEQELNALYDVFLDASRRWKGEDIILLGDFNADCGSLAKKRLGELVLRTQADFYWAIADGEDTTVRASTHCAYDRIVLHGERCRRLLQAASAFNFPRSFRLTEEEALNVSDHYPVEVELRLSLSRAGHGTRPLSLAALRGSRLRGWQLWGLVLGSRVSIPFSVHNQVLLKPQAGPAGPPPPWVPAGGATSPNTAMRRPAALLLLVGVAQAFRICAFNAQRLTLGKVAREDVMDPLVRILARCDITVLQELVDSSGSALYLLLRELNRFDNSGPYSSLSSPFLGRSTYVEKYVYIYRTHKMQIQDSYVYDDKDDLFTREPFLAKFTLPSKDLPSLVLVPLHTTPKAVEQELNALYDVFLDASRRWKGEDIILLGDFNADCGSLAKKRLGDLVLRTQAGFYWAIADGEDTTVRASTHCAYDRIVLHGERCRRLLQAASAFNFPRSFRLTEEEALNVSDHYPVEVELRLSLSRAGHGTRPLSLAALLLSPLLLLLLLPPQLGLGA</sequence>
<dbReference type="GO" id="GO:0005783">
    <property type="term" value="C:endoplasmic reticulum"/>
    <property type="evidence" value="ECO:0007669"/>
    <property type="project" value="UniProtKB-SubCell"/>
</dbReference>
<evidence type="ECO:0000256" key="9">
    <source>
        <dbReference type="ARBA" id="ARBA00023180"/>
    </source>
</evidence>
<evidence type="ECO:0000256" key="8">
    <source>
        <dbReference type="ARBA" id="ARBA00023157"/>
    </source>
</evidence>
<evidence type="ECO:0000256" key="6">
    <source>
        <dbReference type="ARBA" id="ARBA00022801"/>
    </source>
</evidence>
<keyword evidence="3" id="KW-0540">Nuclease</keyword>
<dbReference type="Proteomes" id="UP001177744">
    <property type="component" value="Unassembled WGS sequence"/>
</dbReference>
<keyword evidence="7" id="KW-0256">Endoplasmic reticulum</keyword>
<dbReference type="SMART" id="SM00476">
    <property type="entry name" value="DNaseIc"/>
    <property type="match status" value="2"/>
</dbReference>
<dbReference type="InterPro" id="IPR016202">
    <property type="entry name" value="DNase_I"/>
</dbReference>
<dbReference type="InterPro" id="IPR036691">
    <property type="entry name" value="Endo/exonu/phosph_ase_sf"/>
</dbReference>
<dbReference type="GO" id="GO:0003677">
    <property type="term" value="F:DNA binding"/>
    <property type="evidence" value="ECO:0007669"/>
    <property type="project" value="TreeGrafter"/>
</dbReference>
<dbReference type="FunFam" id="3.60.10.10:FF:000007">
    <property type="entry name" value="Deoxyribonuclease"/>
    <property type="match status" value="2"/>
</dbReference>
<gene>
    <name evidence="14" type="ORF">QTO34_000185</name>
</gene>
<keyword evidence="9" id="KW-0325">Glycoprotein</keyword>
<dbReference type="PANTHER" id="PTHR11371">
    <property type="entry name" value="DEOXYRIBONUCLEASE"/>
    <property type="match status" value="1"/>
</dbReference>
<dbReference type="InterPro" id="IPR018057">
    <property type="entry name" value="Deoxyribonuclease-1_AS"/>
</dbReference>
<accession>A0AA40IBG1</accession>
<evidence type="ECO:0000256" key="10">
    <source>
        <dbReference type="ARBA" id="ARBA00041152"/>
    </source>
</evidence>